<dbReference type="PROSITE" id="PS51450">
    <property type="entry name" value="LRR"/>
    <property type="match status" value="1"/>
</dbReference>
<evidence type="ECO:0000256" key="8">
    <source>
        <dbReference type="ARBA" id="ARBA00023170"/>
    </source>
</evidence>
<dbReference type="SUPFAM" id="SSF90112">
    <property type="entry name" value="Neurotransmitter-gated ion-channel transmembrane pore"/>
    <property type="match status" value="1"/>
</dbReference>
<keyword evidence="11" id="KW-0407">Ion channel</keyword>
<dbReference type="EMBL" id="CM014098">
    <property type="protein sequence ID" value="TKS89582.1"/>
    <property type="molecule type" value="Genomic_DNA"/>
</dbReference>
<dbReference type="Pfam" id="PF02932">
    <property type="entry name" value="Neur_chan_memb"/>
    <property type="match status" value="1"/>
</dbReference>
<evidence type="ECO:0000259" key="17">
    <source>
        <dbReference type="Pfam" id="PF02932"/>
    </source>
</evidence>
<keyword evidence="10" id="KW-1071">Ligand-gated ion channel</keyword>
<keyword evidence="16" id="KW-1133">Transmembrane helix</keyword>
<keyword evidence="1" id="KW-0813">Transport</keyword>
<keyword evidence="2" id="KW-1003">Cell membrane</keyword>
<dbReference type="GO" id="GO:0005216">
    <property type="term" value="F:monoatomic ion channel activity"/>
    <property type="evidence" value="ECO:0007669"/>
    <property type="project" value="InterPro"/>
</dbReference>
<feature type="transmembrane region" description="Helical" evidence="16">
    <location>
        <begin position="81"/>
        <end position="98"/>
    </location>
</feature>
<keyword evidence="16" id="KW-0812">Transmembrane</keyword>
<dbReference type="GO" id="GO:0045211">
    <property type="term" value="C:postsynaptic membrane"/>
    <property type="evidence" value="ECO:0007669"/>
    <property type="project" value="UniProtKB-SubCell"/>
</dbReference>
<reference evidence="18 19" key="1">
    <citation type="submission" date="2019-01" db="EMBL/GenBank/DDBJ databases">
        <title>Genome Assembly of Collichthys lucidus.</title>
        <authorList>
            <person name="Cai M."/>
            <person name="Xiao S."/>
        </authorList>
    </citation>
    <scope>NUCLEOTIDE SEQUENCE [LARGE SCALE GENOMIC DNA]</scope>
    <source>
        <strain evidence="18">JT15FE1705JMU</strain>
        <tissue evidence="18">Muscle</tissue>
    </source>
</reference>
<dbReference type="InterPro" id="IPR006201">
    <property type="entry name" value="Neur_channel"/>
</dbReference>
<evidence type="ECO:0000256" key="1">
    <source>
        <dbReference type="ARBA" id="ARBA00022448"/>
    </source>
</evidence>
<evidence type="ECO:0000256" key="2">
    <source>
        <dbReference type="ARBA" id="ARBA00022475"/>
    </source>
</evidence>
<sequence>MMSGHLIQTQYEWLFINMAVDNRTVNQFNFNQTQIVYTITMRRRSALYIVNFLLPVMFFLILDLASFLISDSGGEKIGFKITVLLAVTVLQLILNEILPATSDRIPLISIYCLGIFSLMMLSLLETIVVIHLLNKDAVSQDNEADQDKSLSDVCGDKDKANSASTTALEVRHSVHTRMSKNSKVLNLKDKISGNEVDLSLCNLTEVPVRELPEFCNLTHLVKVDLSKNQLTCLPDDLGNLTSLQHLDLYNNKLTSLPVSFSQLRSLKWLDLKDNPLEPGLAKAAGDCLDEKQCKQCATKVLQHMRAIQDDVDRAREKRLLKEKEQEKKKEAKQREREAREKEARKREKAEEKEKRRKEYNAQMAAVAAREQQKKKSEEKKKKNGQAAADKKVVVESAPKPRRSLLGLMFKFLLLLLLGLAGVAAACRFTDLRKEALCMPVNVAVDDGLSWAKEQEGVVRQLVQNLSAAAKEFLESTQASKN</sequence>
<evidence type="ECO:0000256" key="4">
    <source>
        <dbReference type="ARBA" id="ARBA00022729"/>
    </source>
</evidence>
<evidence type="ECO:0000256" key="3">
    <source>
        <dbReference type="ARBA" id="ARBA00022614"/>
    </source>
</evidence>
<feature type="domain" description="Neurotransmitter-gated ion-channel transmembrane" evidence="17">
    <location>
        <begin position="54"/>
        <end position="166"/>
    </location>
</feature>
<gene>
    <name evidence="18" type="ORF">D9C73_023708</name>
</gene>
<keyword evidence="9" id="KW-0628">Postsynaptic cell membrane</keyword>
<protein>
    <submittedName>
        <fullName evidence="18">Leucine-rich repeat-containing protein 59</fullName>
    </submittedName>
</protein>
<accession>A0A4V6ASU4</accession>
<proteinExistence type="predicted"/>
<dbReference type="InterPro" id="IPR049944">
    <property type="entry name" value="LGIC_TM_5-HT3"/>
</dbReference>
<evidence type="ECO:0000313" key="18">
    <source>
        <dbReference type="EMBL" id="TKS89582.1"/>
    </source>
</evidence>
<dbReference type="FunFam" id="1.20.58.390:FF:000103">
    <property type="entry name" value="Si:ch211-256e16.10"/>
    <property type="match status" value="1"/>
</dbReference>
<dbReference type="SUPFAM" id="SSF52058">
    <property type="entry name" value="L domain-like"/>
    <property type="match status" value="1"/>
</dbReference>
<evidence type="ECO:0000256" key="5">
    <source>
        <dbReference type="ARBA" id="ARBA00022737"/>
    </source>
</evidence>
<dbReference type="InterPro" id="IPR003591">
    <property type="entry name" value="Leu-rich_rpt_typical-subtyp"/>
</dbReference>
<dbReference type="InterPro" id="IPR038050">
    <property type="entry name" value="Neuro_actylchol_rec"/>
</dbReference>
<keyword evidence="5" id="KW-0677">Repeat</keyword>
<feature type="transmembrane region" description="Helical" evidence="16">
    <location>
        <begin position="404"/>
        <end position="426"/>
    </location>
</feature>
<comment type="catalytic activity">
    <reaction evidence="13">
        <text>Ca(2+)(in) = Ca(2+)(out)</text>
        <dbReference type="Rhea" id="RHEA:29671"/>
        <dbReference type="ChEBI" id="CHEBI:29108"/>
    </reaction>
</comment>
<evidence type="ECO:0000256" key="16">
    <source>
        <dbReference type="SAM" id="Phobius"/>
    </source>
</evidence>
<feature type="transmembrane region" description="Helical" evidence="16">
    <location>
        <begin position="110"/>
        <end position="133"/>
    </location>
</feature>
<evidence type="ECO:0000256" key="14">
    <source>
        <dbReference type="ARBA" id="ARBA00037540"/>
    </source>
</evidence>
<dbReference type="CDD" id="cd19063">
    <property type="entry name" value="LGIC_TM_5-HT3"/>
    <property type="match status" value="1"/>
</dbReference>
<dbReference type="Proteomes" id="UP000298787">
    <property type="component" value="Chromosome 21"/>
</dbReference>
<dbReference type="InterPro" id="IPR006029">
    <property type="entry name" value="Neurotrans-gated_channel_TM"/>
</dbReference>
<dbReference type="STRING" id="240159.A0A4V6ASU4"/>
<dbReference type="InterPro" id="IPR001611">
    <property type="entry name" value="Leu-rich_rpt"/>
</dbReference>
<evidence type="ECO:0000256" key="10">
    <source>
        <dbReference type="ARBA" id="ARBA00023286"/>
    </source>
</evidence>
<feature type="region of interest" description="Disordered" evidence="15">
    <location>
        <begin position="320"/>
        <end position="392"/>
    </location>
</feature>
<evidence type="ECO:0000256" key="11">
    <source>
        <dbReference type="ARBA" id="ARBA00023303"/>
    </source>
</evidence>
<dbReference type="Pfam" id="PF13855">
    <property type="entry name" value="LRR_8"/>
    <property type="match status" value="1"/>
</dbReference>
<dbReference type="InterPro" id="IPR032675">
    <property type="entry name" value="LRR_dom_sf"/>
</dbReference>
<keyword evidence="6" id="KW-0770">Synapse</keyword>
<comment type="function">
    <text evidence="14">Forms serotonin (5-hydroxytryptamine/5-HT3)-activated cation-selective channel complexes, which when activated cause fast, depolarizing responses in neurons.</text>
</comment>
<evidence type="ECO:0000256" key="7">
    <source>
        <dbReference type="ARBA" id="ARBA00023065"/>
    </source>
</evidence>
<dbReference type="Gene3D" id="3.80.10.10">
    <property type="entry name" value="Ribonuclease Inhibitor"/>
    <property type="match status" value="1"/>
</dbReference>
<evidence type="ECO:0000256" key="15">
    <source>
        <dbReference type="SAM" id="MobiDB-lite"/>
    </source>
</evidence>
<dbReference type="AlphaFoldDB" id="A0A4V6ASU4"/>
<dbReference type="PANTHER" id="PTHR18945">
    <property type="entry name" value="NEUROTRANSMITTER GATED ION CHANNEL"/>
    <property type="match status" value="1"/>
</dbReference>
<keyword evidence="4" id="KW-0732">Signal</keyword>
<keyword evidence="19" id="KW-1185">Reference proteome</keyword>
<name>A0A4V6ASU4_COLLU</name>
<dbReference type="InterPro" id="IPR036719">
    <property type="entry name" value="Neuro-gated_channel_TM_sf"/>
</dbReference>
<evidence type="ECO:0000256" key="12">
    <source>
        <dbReference type="ARBA" id="ARBA00034104"/>
    </source>
</evidence>
<feature type="transmembrane region" description="Helical" evidence="16">
    <location>
        <begin position="46"/>
        <end position="69"/>
    </location>
</feature>
<keyword evidence="16" id="KW-0472">Membrane</keyword>
<feature type="compositionally biased region" description="Basic and acidic residues" evidence="15">
    <location>
        <begin position="320"/>
        <end position="359"/>
    </location>
</feature>
<feature type="compositionally biased region" description="Basic and acidic residues" evidence="15">
    <location>
        <begin position="370"/>
        <end position="380"/>
    </location>
</feature>
<evidence type="ECO:0000256" key="13">
    <source>
        <dbReference type="ARBA" id="ARBA00036634"/>
    </source>
</evidence>
<evidence type="ECO:0000256" key="6">
    <source>
        <dbReference type="ARBA" id="ARBA00023018"/>
    </source>
</evidence>
<dbReference type="SMART" id="SM00369">
    <property type="entry name" value="LRR_TYP"/>
    <property type="match status" value="3"/>
</dbReference>
<evidence type="ECO:0000256" key="9">
    <source>
        <dbReference type="ARBA" id="ARBA00023257"/>
    </source>
</evidence>
<dbReference type="GO" id="GO:0004888">
    <property type="term" value="F:transmembrane signaling receptor activity"/>
    <property type="evidence" value="ECO:0007669"/>
    <property type="project" value="InterPro"/>
</dbReference>
<comment type="subcellular location">
    <subcellularLocation>
        <location evidence="12">Postsynaptic cell membrane</location>
        <topology evidence="12">Multi-pass membrane protein</topology>
    </subcellularLocation>
</comment>
<keyword evidence="7" id="KW-0406">Ion transport</keyword>
<keyword evidence="3" id="KW-0433">Leucine-rich repeat</keyword>
<evidence type="ECO:0000313" key="19">
    <source>
        <dbReference type="Proteomes" id="UP000298787"/>
    </source>
</evidence>
<organism evidence="18 19">
    <name type="scientific">Collichthys lucidus</name>
    <name type="common">Big head croaker</name>
    <name type="synonym">Sciaena lucida</name>
    <dbReference type="NCBI Taxonomy" id="240159"/>
    <lineage>
        <taxon>Eukaryota</taxon>
        <taxon>Metazoa</taxon>
        <taxon>Chordata</taxon>
        <taxon>Craniata</taxon>
        <taxon>Vertebrata</taxon>
        <taxon>Euteleostomi</taxon>
        <taxon>Actinopterygii</taxon>
        <taxon>Neopterygii</taxon>
        <taxon>Teleostei</taxon>
        <taxon>Neoteleostei</taxon>
        <taxon>Acanthomorphata</taxon>
        <taxon>Eupercaria</taxon>
        <taxon>Sciaenidae</taxon>
        <taxon>Collichthys</taxon>
    </lineage>
</organism>
<dbReference type="Gene3D" id="1.20.58.390">
    <property type="entry name" value="Neurotransmitter-gated ion-channel transmembrane domain"/>
    <property type="match status" value="1"/>
</dbReference>
<keyword evidence="8" id="KW-0675">Receptor</keyword>